<protein>
    <submittedName>
        <fullName evidence="2">Uncharacterized protein</fullName>
    </submittedName>
</protein>
<evidence type="ECO:0000256" key="1">
    <source>
        <dbReference type="SAM" id="MobiDB-lite"/>
    </source>
</evidence>
<feature type="compositionally biased region" description="Basic and acidic residues" evidence="1">
    <location>
        <begin position="44"/>
        <end position="53"/>
    </location>
</feature>
<comment type="caution">
    <text evidence="2">The sequence shown here is derived from an EMBL/GenBank/DDBJ whole genome shotgun (WGS) entry which is preliminary data.</text>
</comment>
<evidence type="ECO:0000313" key="3">
    <source>
        <dbReference type="Proteomes" id="UP001163046"/>
    </source>
</evidence>
<evidence type="ECO:0000313" key="2">
    <source>
        <dbReference type="EMBL" id="KAJ7383788.1"/>
    </source>
</evidence>
<reference evidence="2" key="1">
    <citation type="submission" date="2023-01" db="EMBL/GenBank/DDBJ databases">
        <title>Genome assembly of the deep-sea coral Lophelia pertusa.</title>
        <authorList>
            <person name="Herrera S."/>
            <person name="Cordes E."/>
        </authorList>
    </citation>
    <scope>NUCLEOTIDE SEQUENCE</scope>
    <source>
        <strain evidence="2">USNM1676648</strain>
        <tissue evidence="2">Polyp</tissue>
    </source>
</reference>
<sequence>MMPHNSNHYDVIPESQTASASFDASGSHPSHQLGAEAMTDATVESEHSGKHSELLSVSCGKLEEDEPAVNCVLPESPTGKSRKRLSWFGKRQDSTTESESSSAAENEEDTKRKVKWLWRSAIRKSKAQKDPASKTEAGLPTASSLEKLKSG</sequence>
<proteinExistence type="predicted"/>
<name>A0A9X0D2Y8_9CNID</name>
<feature type="compositionally biased region" description="Polar residues" evidence="1">
    <location>
        <begin position="1"/>
        <end position="30"/>
    </location>
</feature>
<organism evidence="2 3">
    <name type="scientific">Desmophyllum pertusum</name>
    <dbReference type="NCBI Taxonomy" id="174260"/>
    <lineage>
        <taxon>Eukaryota</taxon>
        <taxon>Metazoa</taxon>
        <taxon>Cnidaria</taxon>
        <taxon>Anthozoa</taxon>
        <taxon>Hexacorallia</taxon>
        <taxon>Scleractinia</taxon>
        <taxon>Caryophylliina</taxon>
        <taxon>Caryophylliidae</taxon>
        <taxon>Desmophyllum</taxon>
    </lineage>
</organism>
<dbReference type="AlphaFoldDB" id="A0A9X0D2Y8"/>
<gene>
    <name evidence="2" type="ORF">OS493_026322</name>
</gene>
<feature type="compositionally biased region" description="Low complexity" evidence="1">
    <location>
        <begin position="95"/>
        <end position="104"/>
    </location>
</feature>
<feature type="compositionally biased region" description="Basic residues" evidence="1">
    <location>
        <begin position="112"/>
        <end position="126"/>
    </location>
</feature>
<keyword evidence="3" id="KW-1185">Reference proteome</keyword>
<dbReference type="EMBL" id="MU825895">
    <property type="protein sequence ID" value="KAJ7383788.1"/>
    <property type="molecule type" value="Genomic_DNA"/>
</dbReference>
<accession>A0A9X0D2Y8</accession>
<feature type="region of interest" description="Disordered" evidence="1">
    <location>
        <begin position="1"/>
        <end position="151"/>
    </location>
</feature>
<dbReference type="Proteomes" id="UP001163046">
    <property type="component" value="Unassembled WGS sequence"/>
</dbReference>